<evidence type="ECO:0000256" key="1">
    <source>
        <dbReference type="SAM" id="Phobius"/>
    </source>
</evidence>
<dbReference type="RefSeq" id="XP_001797623.1">
    <property type="nucleotide sequence ID" value="XM_001797571.1"/>
</dbReference>
<evidence type="ECO:0000259" key="2">
    <source>
        <dbReference type="Pfam" id="PF24800"/>
    </source>
</evidence>
<dbReference type="InParanoid" id="Q0ULT5"/>
<dbReference type="Proteomes" id="UP000001055">
    <property type="component" value="Unassembled WGS sequence"/>
</dbReference>
<feature type="transmembrane region" description="Helical" evidence="1">
    <location>
        <begin position="67"/>
        <end position="91"/>
    </location>
</feature>
<feature type="transmembrane region" description="Helical" evidence="1">
    <location>
        <begin position="213"/>
        <end position="235"/>
    </location>
</feature>
<keyword evidence="1" id="KW-0472">Membrane</keyword>
<feature type="domain" description="DUF7702" evidence="2">
    <location>
        <begin position="9"/>
        <end position="232"/>
    </location>
</feature>
<name>Q0ULT5_PHANO</name>
<reference evidence="4" key="1">
    <citation type="journal article" date="2007" name="Plant Cell">
        <title>Dothideomycete-plant interactions illuminated by genome sequencing and EST analysis of the wheat pathogen Stagonospora nodorum.</title>
        <authorList>
            <person name="Hane J.K."/>
            <person name="Lowe R.G."/>
            <person name="Solomon P.S."/>
            <person name="Tan K.C."/>
            <person name="Schoch C.L."/>
            <person name="Spatafora J.W."/>
            <person name="Crous P.W."/>
            <person name="Kodira C."/>
            <person name="Birren B.W."/>
            <person name="Galagan J.E."/>
            <person name="Torriani S.F."/>
            <person name="McDonald B.A."/>
            <person name="Oliver R.P."/>
        </authorList>
    </citation>
    <scope>NUCLEOTIDE SEQUENCE [LARGE SCALE GENOMIC DNA]</scope>
    <source>
        <strain evidence="4">SN15 / ATCC MYA-4574 / FGSC 10173</strain>
    </source>
</reference>
<protein>
    <recommendedName>
        <fullName evidence="2">DUF7702 domain-containing protein</fullName>
    </recommendedName>
</protein>
<feature type="transmembrane region" description="Helical" evidence="1">
    <location>
        <begin position="140"/>
        <end position="162"/>
    </location>
</feature>
<dbReference type="EMBL" id="CH445334">
    <property type="protein sequence ID" value="EAT85930.1"/>
    <property type="molecule type" value="Genomic_DNA"/>
</dbReference>
<proteinExistence type="predicted"/>
<feature type="transmembrane region" description="Helical" evidence="1">
    <location>
        <begin position="14"/>
        <end position="32"/>
    </location>
</feature>
<dbReference type="GeneID" id="5974513"/>
<dbReference type="AlphaFoldDB" id="Q0ULT5"/>
<dbReference type="OMA" id="WHFRIPE"/>
<evidence type="ECO:0000313" key="3">
    <source>
        <dbReference type="EMBL" id="EAT85930.1"/>
    </source>
</evidence>
<feature type="transmembrane region" description="Helical" evidence="1">
    <location>
        <begin position="111"/>
        <end position="128"/>
    </location>
</feature>
<organism evidence="3 4">
    <name type="scientific">Phaeosphaeria nodorum (strain SN15 / ATCC MYA-4574 / FGSC 10173)</name>
    <name type="common">Glume blotch fungus</name>
    <name type="synonym">Parastagonospora nodorum</name>
    <dbReference type="NCBI Taxonomy" id="321614"/>
    <lineage>
        <taxon>Eukaryota</taxon>
        <taxon>Fungi</taxon>
        <taxon>Dikarya</taxon>
        <taxon>Ascomycota</taxon>
        <taxon>Pezizomycotina</taxon>
        <taxon>Dothideomycetes</taxon>
        <taxon>Pleosporomycetidae</taxon>
        <taxon>Pleosporales</taxon>
        <taxon>Pleosporineae</taxon>
        <taxon>Phaeosphaeriaceae</taxon>
        <taxon>Parastagonospora</taxon>
    </lineage>
</organism>
<dbReference type="PANTHER" id="PTHR42109:SF2">
    <property type="entry name" value="INTEGRAL MEMBRANE PROTEIN"/>
    <property type="match status" value="1"/>
</dbReference>
<feature type="transmembrane region" description="Helical" evidence="1">
    <location>
        <begin position="39"/>
        <end position="61"/>
    </location>
</feature>
<dbReference type="PANTHER" id="PTHR42109">
    <property type="entry name" value="UNPLACED GENOMIC SCAFFOLD UM_SCAF_CONTIG_1.265, WHOLE GENOME SHOTGUN SEQUENCE"/>
    <property type="match status" value="1"/>
</dbReference>
<dbReference type="Pfam" id="PF24800">
    <property type="entry name" value="DUF7702"/>
    <property type="match status" value="1"/>
</dbReference>
<dbReference type="InterPro" id="IPR056119">
    <property type="entry name" value="DUF7702"/>
</dbReference>
<dbReference type="KEGG" id="pno:SNOG_07279"/>
<sequence>MGSGDGQIHFRDGIAIFQVVLFAVSFFVGYYFRWTRRICWFTLGGFSLIRCVGAGCMLGTVNRDSSGLWAGVFVCESLGVLLLIFALFEMLGRIDKTAHVVHERVFWIPQILTWIDIGISIGGFVIVTKKEHNKLLPTPWSRAGIAILFLIYLYTLGVWVYFWTQRHRYDAEDYTLAICAGIGLPFLFVRVLYSLIFVITADMMWNAVKGSPVAYLLMTMLPEVAFVTVCCFSVLKTPPENVKESNTKFQLRREG</sequence>
<evidence type="ECO:0000313" key="4">
    <source>
        <dbReference type="Proteomes" id="UP000001055"/>
    </source>
</evidence>
<dbReference type="GO" id="GO:0016020">
    <property type="term" value="C:membrane"/>
    <property type="evidence" value="ECO:0000318"/>
    <property type="project" value="GO_Central"/>
</dbReference>
<feature type="transmembrane region" description="Helical" evidence="1">
    <location>
        <begin position="174"/>
        <end position="201"/>
    </location>
</feature>
<keyword evidence="1" id="KW-0812">Transmembrane</keyword>
<gene>
    <name evidence="3" type="ORF">SNOG_07279</name>
</gene>
<keyword evidence="1" id="KW-1133">Transmembrane helix</keyword>
<accession>Q0ULT5</accession>